<dbReference type="PRINTS" id="PR01736">
    <property type="entry name" value="PHPHTRNFRASE"/>
</dbReference>
<dbReference type="AlphaFoldDB" id="D7CQD3"/>
<evidence type="ECO:0000256" key="3">
    <source>
        <dbReference type="ARBA" id="ARBA00004742"/>
    </source>
</evidence>
<dbReference type="PROSITE" id="PS00742">
    <property type="entry name" value="PEP_ENZYMES_2"/>
    <property type="match status" value="1"/>
</dbReference>
<evidence type="ECO:0000313" key="19">
    <source>
        <dbReference type="EMBL" id="ADI14917.1"/>
    </source>
</evidence>
<dbReference type="InterPro" id="IPR036637">
    <property type="entry name" value="Phosphohistidine_dom_sf"/>
</dbReference>
<dbReference type="SUPFAM" id="SSF56059">
    <property type="entry name" value="Glutathione synthetase ATP-binding domain-like"/>
    <property type="match status" value="1"/>
</dbReference>
<comment type="pathway">
    <text evidence="3 15">Carbohydrate biosynthesis; gluconeogenesis.</text>
</comment>
<dbReference type="RefSeq" id="WP_013178283.1">
    <property type="nucleotide sequence ID" value="NC_014221.1"/>
</dbReference>
<dbReference type="InterPro" id="IPR000121">
    <property type="entry name" value="PEP_util_C"/>
</dbReference>
<dbReference type="GO" id="GO:0006094">
    <property type="term" value="P:gluconeogenesis"/>
    <property type="evidence" value="ECO:0007669"/>
    <property type="project" value="UniProtKB-UniPathway"/>
</dbReference>
<evidence type="ECO:0000256" key="2">
    <source>
        <dbReference type="ARBA" id="ARBA00002988"/>
    </source>
</evidence>
<evidence type="ECO:0000256" key="5">
    <source>
        <dbReference type="ARBA" id="ARBA00011996"/>
    </source>
</evidence>
<evidence type="ECO:0000256" key="6">
    <source>
        <dbReference type="ARBA" id="ARBA00021623"/>
    </source>
</evidence>
<dbReference type="PIRSF" id="PIRSF000854">
    <property type="entry name" value="PEP_synthase"/>
    <property type="match status" value="1"/>
</dbReference>
<sequence length="800" mass="87751">MRYVRPFKETSIDDVPLVGGKNASLGEMLRELASLGIRVPDGFSVTAEGYRAFLAENDLEAPIRDLLKGLGRGDVADMSARAQKIRNLILAGRFPAALQAEIAAAYRVLSAEVGVPEAYVAVRSSATAEDLPNASFAGQQESFLMVHGEAELLATVRRAFASLFTTRAIGYREDMGFDHLQVALSVGVQHMVRSDLASSGVIFTLDTETGFRNVVFVNAIWGLGENIVQGRVVPDAFYVHKERLEAGYRPLVWKKLGAKEFRLTYDESAHRLTNRPTDPEDRARFSVGDDDVLELARWATMIERHYSKKRGADTPMDIEWAKDGLTGELYIVQARPETVHSQDSGLTYKVYDLKERGRVLVEGLAVGQAVATGRTRVIDDPRGMAAFKPGEVLVTEITDPDWEPIMKLAAGIVTERGGRVSHAAIVARELGIPALVGAAGALEAVPDGAPVTLSTVEGELGRLYEGELPYSVEEVDLAALEQPRTRMMVNLGNPELAFRTAQLPVAGVGLARMEFIFASWVGVHPLALTRYDGLPTRVKHQVDALTQGYSSKPEFFVDKLAQGIGTLAAAFYPREVILRFSDFKTNEYAHLLGGELFEPKEENPMLGWRGASRYYHPDYKEGFMLELAAVRRVRETFGLDNLKVMVPFCRTPEEGRRVLEVMEEGGLRRGEGGLEVYVMAELPSNIWGARDFAALFDGFSIGSNDLTQLTLGLDRDSERVAPLFDERNPAVEHACALLIEAAHAAGRKVGICGQAPSDYPDFAAFLVARGIDSISLTPDSVLRTLPVVLDAERARAEERV</sequence>
<feature type="domain" description="PEP-utilising enzyme C-terminal" evidence="18">
    <location>
        <begin position="479"/>
        <end position="784"/>
    </location>
</feature>
<dbReference type="GO" id="GO:0005524">
    <property type="term" value="F:ATP binding"/>
    <property type="evidence" value="ECO:0007669"/>
    <property type="project" value="UniProtKB-KW"/>
</dbReference>
<dbReference type="InterPro" id="IPR008279">
    <property type="entry name" value="PEP-util_enz_mobile_dom"/>
</dbReference>
<evidence type="ECO:0000259" key="17">
    <source>
        <dbReference type="Pfam" id="PF01326"/>
    </source>
</evidence>
<reference evidence="20" key="1">
    <citation type="submission" date="2010-05" db="EMBL/GenBank/DDBJ databases">
        <title>The complete genome of Truepera radiovictris DSM 17093.</title>
        <authorList>
            <consortium name="US DOE Joint Genome Institute (JGI-PGF)"/>
            <person name="Lucas S."/>
            <person name="Copeland A."/>
            <person name="Lapidus A."/>
            <person name="Glavina del Rio T."/>
            <person name="Dalin E."/>
            <person name="Tice H."/>
            <person name="Bruce D."/>
            <person name="Goodwin L."/>
            <person name="Pitluck S."/>
            <person name="Kyrpides N."/>
            <person name="Mavromatis K."/>
            <person name="Ovchinnikova G."/>
            <person name="Munk A.C."/>
            <person name="Detter J.C."/>
            <person name="Han C."/>
            <person name="Tapia R."/>
            <person name="Land M."/>
            <person name="Hauser L."/>
            <person name="Markowitz V."/>
            <person name="Cheng J.-F."/>
            <person name="Hugenholtz P."/>
            <person name="Woyke T."/>
            <person name="Wu D."/>
            <person name="Tindall B."/>
            <person name="Pomrenke H.G."/>
            <person name="Brambilla E."/>
            <person name="Klenk H.-P."/>
            <person name="Eisen J.A."/>
        </authorList>
    </citation>
    <scope>NUCLEOTIDE SEQUENCE [LARGE SCALE GENOMIC DNA]</scope>
    <source>
        <strain evidence="20">DSM 17093 / CIP 108686 / LMG 22925 / RQ-24</strain>
    </source>
</reference>
<evidence type="ECO:0000256" key="11">
    <source>
        <dbReference type="ARBA" id="ARBA00022840"/>
    </source>
</evidence>
<feature type="domain" description="PEP-utilising enzyme mobile" evidence="16">
    <location>
        <begin position="387"/>
        <end position="457"/>
    </location>
</feature>
<dbReference type="KEGG" id="tra:Trad_1799"/>
<dbReference type="STRING" id="649638.Trad_1799"/>
<gene>
    <name evidence="19" type="ordered locus">Trad_1799</name>
</gene>
<dbReference type="PANTHER" id="PTHR43030:SF1">
    <property type="entry name" value="PHOSPHOENOLPYRUVATE SYNTHASE"/>
    <property type="match status" value="1"/>
</dbReference>
<evidence type="ECO:0000256" key="12">
    <source>
        <dbReference type="ARBA" id="ARBA00022842"/>
    </source>
</evidence>
<dbReference type="Pfam" id="PF01326">
    <property type="entry name" value="PPDK_N"/>
    <property type="match status" value="1"/>
</dbReference>
<evidence type="ECO:0000256" key="14">
    <source>
        <dbReference type="ARBA" id="ARBA00047700"/>
    </source>
</evidence>
<dbReference type="GO" id="GO:0046872">
    <property type="term" value="F:metal ion binding"/>
    <property type="evidence" value="ECO:0007669"/>
    <property type="project" value="UniProtKB-KW"/>
</dbReference>
<dbReference type="Gene3D" id="3.30.1490.20">
    <property type="entry name" value="ATP-grasp fold, A domain"/>
    <property type="match status" value="1"/>
</dbReference>
<dbReference type="HOGENOM" id="CLU_007308_6_2_0"/>
<keyword evidence="7 15" id="KW-0808">Transferase</keyword>
<dbReference type="OrthoDB" id="9765468at2"/>
<dbReference type="InterPro" id="IPR015813">
    <property type="entry name" value="Pyrv/PenolPyrv_kinase-like_dom"/>
</dbReference>
<organism evidence="19 20">
    <name type="scientific">Truepera radiovictrix (strain DSM 17093 / CIP 108686 / LMG 22925 / RQ-24)</name>
    <dbReference type="NCBI Taxonomy" id="649638"/>
    <lineage>
        <taxon>Bacteria</taxon>
        <taxon>Thermotogati</taxon>
        <taxon>Deinococcota</taxon>
        <taxon>Deinococci</taxon>
        <taxon>Trueperales</taxon>
        <taxon>Trueperaceae</taxon>
        <taxon>Truepera</taxon>
    </lineage>
</organism>
<keyword evidence="12 15" id="KW-0460">Magnesium</keyword>
<dbReference type="InterPro" id="IPR040442">
    <property type="entry name" value="Pyrv_kinase-like_dom_sf"/>
</dbReference>
<dbReference type="Pfam" id="PF00391">
    <property type="entry name" value="PEP-utilizers"/>
    <property type="match status" value="1"/>
</dbReference>
<evidence type="ECO:0000256" key="7">
    <source>
        <dbReference type="ARBA" id="ARBA00022679"/>
    </source>
</evidence>
<dbReference type="FunFam" id="3.30.1490.20:FF:000010">
    <property type="entry name" value="Phosphoenolpyruvate synthase"/>
    <property type="match status" value="1"/>
</dbReference>
<dbReference type="SUPFAM" id="SSF51621">
    <property type="entry name" value="Phosphoenolpyruvate/pyruvate domain"/>
    <property type="match status" value="1"/>
</dbReference>
<dbReference type="Proteomes" id="UP000000379">
    <property type="component" value="Chromosome"/>
</dbReference>
<evidence type="ECO:0000256" key="13">
    <source>
        <dbReference type="ARBA" id="ARBA00033470"/>
    </source>
</evidence>
<dbReference type="Gene3D" id="3.50.30.10">
    <property type="entry name" value="Phosphohistidine domain"/>
    <property type="match status" value="1"/>
</dbReference>
<evidence type="ECO:0000256" key="4">
    <source>
        <dbReference type="ARBA" id="ARBA00007837"/>
    </source>
</evidence>
<comment type="function">
    <text evidence="2 15">Catalyzes the phosphorylation of pyruvate to phosphoenolpyruvate.</text>
</comment>
<keyword evidence="10 15" id="KW-0418">Kinase</keyword>
<evidence type="ECO:0000256" key="10">
    <source>
        <dbReference type="ARBA" id="ARBA00022777"/>
    </source>
</evidence>
<dbReference type="InterPro" id="IPR023151">
    <property type="entry name" value="PEP_util_CS"/>
</dbReference>
<dbReference type="InterPro" id="IPR013815">
    <property type="entry name" value="ATP_grasp_subdomain_1"/>
</dbReference>
<evidence type="ECO:0000256" key="9">
    <source>
        <dbReference type="ARBA" id="ARBA00022741"/>
    </source>
</evidence>
<protein>
    <recommendedName>
        <fullName evidence="6 15">Phosphoenolpyruvate synthase</fullName>
        <shortName evidence="15">PEP synthase</shortName>
        <ecNumber evidence="5 15">2.7.9.2</ecNumber>
    </recommendedName>
    <alternativeName>
        <fullName evidence="13 15">Pyruvate, water dikinase</fullName>
    </alternativeName>
</protein>
<dbReference type="EC" id="2.7.9.2" evidence="5 15"/>
<feature type="domain" description="Pyruvate phosphate dikinase AMP/ATP-binding" evidence="17">
    <location>
        <begin position="16"/>
        <end position="344"/>
    </location>
</feature>
<dbReference type="InterPro" id="IPR006319">
    <property type="entry name" value="PEP_synth"/>
</dbReference>
<dbReference type="InterPro" id="IPR002192">
    <property type="entry name" value="PPDK_AMP/ATP-bd"/>
</dbReference>
<dbReference type="Pfam" id="PF02896">
    <property type="entry name" value="PEP-utilizers_C"/>
    <property type="match status" value="1"/>
</dbReference>
<dbReference type="Gene3D" id="3.30.470.20">
    <property type="entry name" value="ATP-grasp fold, B domain"/>
    <property type="match status" value="1"/>
</dbReference>
<dbReference type="SUPFAM" id="SSF52009">
    <property type="entry name" value="Phosphohistidine domain"/>
    <property type="match status" value="1"/>
</dbReference>
<dbReference type="UniPathway" id="UPA00138"/>
<dbReference type="eggNOG" id="COG1080">
    <property type="taxonomic scope" value="Bacteria"/>
</dbReference>
<dbReference type="FunFam" id="3.30.470.20:FF:000017">
    <property type="entry name" value="Phosphoenolpyruvate synthase"/>
    <property type="match status" value="1"/>
</dbReference>
<evidence type="ECO:0000256" key="1">
    <source>
        <dbReference type="ARBA" id="ARBA00001946"/>
    </source>
</evidence>
<comment type="similarity">
    <text evidence="4 15">Belongs to the PEP-utilizing enzyme family.</text>
</comment>
<dbReference type="Gene3D" id="3.20.20.60">
    <property type="entry name" value="Phosphoenolpyruvate-binding domains"/>
    <property type="match status" value="1"/>
</dbReference>
<evidence type="ECO:0000259" key="16">
    <source>
        <dbReference type="Pfam" id="PF00391"/>
    </source>
</evidence>
<evidence type="ECO:0000256" key="15">
    <source>
        <dbReference type="PIRNR" id="PIRNR000854"/>
    </source>
</evidence>
<keyword evidence="20" id="KW-1185">Reference proteome</keyword>
<dbReference type="EMBL" id="CP002049">
    <property type="protein sequence ID" value="ADI14917.1"/>
    <property type="molecule type" value="Genomic_DNA"/>
</dbReference>
<dbReference type="PANTHER" id="PTHR43030">
    <property type="entry name" value="PHOSPHOENOLPYRUVATE SYNTHASE"/>
    <property type="match status" value="1"/>
</dbReference>
<proteinExistence type="inferred from homology"/>
<evidence type="ECO:0000313" key="20">
    <source>
        <dbReference type="Proteomes" id="UP000000379"/>
    </source>
</evidence>
<keyword evidence="11 15" id="KW-0067">ATP-binding</keyword>
<keyword evidence="9 15" id="KW-0547">Nucleotide-binding</keyword>
<evidence type="ECO:0000256" key="8">
    <source>
        <dbReference type="ARBA" id="ARBA00022723"/>
    </source>
</evidence>
<reference evidence="19 20" key="2">
    <citation type="journal article" date="2011" name="Stand. Genomic Sci.">
        <title>Complete genome sequence of Truepera radiovictrix type strain (RQ-24).</title>
        <authorList>
            <person name="Ivanova N."/>
            <person name="Rohde C."/>
            <person name="Munk C."/>
            <person name="Nolan M."/>
            <person name="Lucas S."/>
            <person name="Del Rio T.G."/>
            <person name="Tice H."/>
            <person name="Deshpande S."/>
            <person name="Cheng J.F."/>
            <person name="Tapia R."/>
            <person name="Han C."/>
            <person name="Goodwin L."/>
            <person name="Pitluck S."/>
            <person name="Liolios K."/>
            <person name="Mavromatis K."/>
            <person name="Mikhailova N."/>
            <person name="Pati A."/>
            <person name="Chen A."/>
            <person name="Palaniappan K."/>
            <person name="Land M."/>
            <person name="Hauser L."/>
            <person name="Chang Y.J."/>
            <person name="Jeffries C.D."/>
            <person name="Brambilla E."/>
            <person name="Rohde M."/>
            <person name="Goker M."/>
            <person name="Tindall B.J."/>
            <person name="Woyke T."/>
            <person name="Bristow J."/>
            <person name="Eisen J.A."/>
            <person name="Markowitz V."/>
            <person name="Hugenholtz P."/>
            <person name="Kyrpides N.C."/>
            <person name="Klenk H.P."/>
            <person name="Lapidus A."/>
        </authorList>
    </citation>
    <scope>NUCLEOTIDE SEQUENCE [LARGE SCALE GENOMIC DNA]</scope>
    <source>
        <strain evidence="20">DSM 17093 / CIP 108686 / LMG 22925 / RQ-24</strain>
    </source>
</reference>
<keyword evidence="8 15" id="KW-0479">Metal-binding</keyword>
<accession>D7CQD3</accession>
<dbReference type="eggNOG" id="COG0574">
    <property type="taxonomic scope" value="Bacteria"/>
</dbReference>
<name>D7CQD3_TRURR</name>
<dbReference type="NCBIfam" id="TIGR01418">
    <property type="entry name" value="PEP_synth"/>
    <property type="match status" value="1"/>
</dbReference>
<comment type="cofactor">
    <cofactor evidence="1 15">
        <name>Mg(2+)</name>
        <dbReference type="ChEBI" id="CHEBI:18420"/>
    </cofactor>
</comment>
<dbReference type="GO" id="GO:0008986">
    <property type="term" value="F:pyruvate, water dikinase activity"/>
    <property type="evidence" value="ECO:0007669"/>
    <property type="project" value="UniProtKB-EC"/>
</dbReference>
<comment type="catalytic activity">
    <reaction evidence="14 15">
        <text>pyruvate + ATP + H2O = phosphoenolpyruvate + AMP + phosphate + 2 H(+)</text>
        <dbReference type="Rhea" id="RHEA:11364"/>
        <dbReference type="ChEBI" id="CHEBI:15361"/>
        <dbReference type="ChEBI" id="CHEBI:15377"/>
        <dbReference type="ChEBI" id="CHEBI:15378"/>
        <dbReference type="ChEBI" id="CHEBI:30616"/>
        <dbReference type="ChEBI" id="CHEBI:43474"/>
        <dbReference type="ChEBI" id="CHEBI:58702"/>
        <dbReference type="ChEBI" id="CHEBI:456215"/>
        <dbReference type="EC" id="2.7.9.2"/>
    </reaction>
</comment>
<evidence type="ECO:0000259" key="18">
    <source>
        <dbReference type="Pfam" id="PF02896"/>
    </source>
</evidence>
<dbReference type="NCBIfam" id="NF005057">
    <property type="entry name" value="PRK06464.1"/>
    <property type="match status" value="1"/>
</dbReference>